<accession>A0ABV7D2V0</accession>
<dbReference type="InterPro" id="IPR010642">
    <property type="entry name" value="Invasion_prot_B"/>
</dbReference>
<feature type="signal peptide" evidence="1">
    <location>
        <begin position="1"/>
        <end position="28"/>
    </location>
</feature>
<name>A0ABV7D2V0_9PROT</name>
<gene>
    <name evidence="2" type="ORF">ACFOKA_06190</name>
</gene>
<proteinExistence type="predicted"/>
<organism evidence="2 3">
    <name type="scientific">Kordiimonas pumila</name>
    <dbReference type="NCBI Taxonomy" id="2161677"/>
    <lineage>
        <taxon>Bacteria</taxon>
        <taxon>Pseudomonadati</taxon>
        <taxon>Pseudomonadota</taxon>
        <taxon>Alphaproteobacteria</taxon>
        <taxon>Kordiimonadales</taxon>
        <taxon>Kordiimonadaceae</taxon>
        <taxon>Kordiimonas</taxon>
    </lineage>
</organism>
<protein>
    <submittedName>
        <fullName evidence="2">Invasion associated locus B family protein</fullName>
    </submittedName>
</protein>
<sequence length="177" mass="18845">MIKFGKKALGAALLAGSLIMGLASGASAETRRHLGSYNDWDAFVYGTGATRTCHMVSVPKTWSASKEGVSRGEIYLMVSHRPEYKVTGEVSIVMGYPVRPGSEATLQVDGRKRFDFFTEGDGAWAYDPKDDVAVVAAMKAGSGLVVTAASQRGTRTTDKYSLSGFTAAFNAITKACK</sequence>
<reference evidence="3" key="1">
    <citation type="journal article" date="2019" name="Int. J. Syst. Evol. Microbiol.">
        <title>The Global Catalogue of Microorganisms (GCM) 10K type strain sequencing project: providing services to taxonomists for standard genome sequencing and annotation.</title>
        <authorList>
            <consortium name="The Broad Institute Genomics Platform"/>
            <consortium name="The Broad Institute Genome Sequencing Center for Infectious Disease"/>
            <person name="Wu L."/>
            <person name="Ma J."/>
        </authorList>
    </citation>
    <scope>NUCLEOTIDE SEQUENCE [LARGE SCALE GENOMIC DNA]</scope>
    <source>
        <strain evidence="3">KCTC 62164</strain>
    </source>
</reference>
<keyword evidence="3" id="KW-1185">Reference proteome</keyword>
<dbReference type="Gene3D" id="2.60.40.1880">
    <property type="entry name" value="Invasion associated locus B (IalB) protein"/>
    <property type="match status" value="1"/>
</dbReference>
<evidence type="ECO:0000256" key="1">
    <source>
        <dbReference type="SAM" id="SignalP"/>
    </source>
</evidence>
<feature type="chain" id="PRO_5047106077" evidence="1">
    <location>
        <begin position="29"/>
        <end position="177"/>
    </location>
</feature>
<dbReference type="Proteomes" id="UP001595444">
    <property type="component" value="Unassembled WGS sequence"/>
</dbReference>
<keyword evidence="1" id="KW-0732">Signal</keyword>
<evidence type="ECO:0000313" key="2">
    <source>
        <dbReference type="EMBL" id="MFC3051488.1"/>
    </source>
</evidence>
<dbReference type="InterPro" id="IPR038696">
    <property type="entry name" value="IalB_sf"/>
</dbReference>
<dbReference type="Pfam" id="PF06776">
    <property type="entry name" value="IalB"/>
    <property type="match status" value="1"/>
</dbReference>
<dbReference type="EMBL" id="JBHRSL010000003">
    <property type="protein sequence ID" value="MFC3051488.1"/>
    <property type="molecule type" value="Genomic_DNA"/>
</dbReference>
<comment type="caution">
    <text evidence="2">The sequence shown here is derived from an EMBL/GenBank/DDBJ whole genome shotgun (WGS) entry which is preliminary data.</text>
</comment>
<dbReference type="RefSeq" id="WP_194214307.1">
    <property type="nucleotide sequence ID" value="NZ_CP061205.1"/>
</dbReference>
<evidence type="ECO:0000313" key="3">
    <source>
        <dbReference type="Proteomes" id="UP001595444"/>
    </source>
</evidence>